<evidence type="ECO:0000313" key="3">
    <source>
        <dbReference type="Proteomes" id="UP001428817"/>
    </source>
</evidence>
<name>A0ABP9R6K5_9PSEU</name>
<dbReference type="Pfam" id="PF00266">
    <property type="entry name" value="Aminotran_5"/>
    <property type="match status" value="1"/>
</dbReference>
<dbReference type="InterPro" id="IPR015422">
    <property type="entry name" value="PyrdxlP-dep_Trfase_small"/>
</dbReference>
<proteinExistence type="predicted"/>
<evidence type="ECO:0000259" key="1">
    <source>
        <dbReference type="Pfam" id="PF00266"/>
    </source>
</evidence>
<dbReference type="InterPro" id="IPR015424">
    <property type="entry name" value="PyrdxlP-dep_Trfase"/>
</dbReference>
<dbReference type="Gene3D" id="3.40.640.10">
    <property type="entry name" value="Type I PLP-dependent aspartate aminotransferase-like (Major domain)"/>
    <property type="match status" value="1"/>
</dbReference>
<dbReference type="Gene3D" id="3.90.1150.10">
    <property type="entry name" value="Aspartate Aminotransferase, domain 1"/>
    <property type="match status" value="1"/>
</dbReference>
<dbReference type="InterPro" id="IPR015421">
    <property type="entry name" value="PyrdxlP-dep_Trfase_major"/>
</dbReference>
<comment type="caution">
    <text evidence="2">The sequence shown here is derived from an EMBL/GenBank/DDBJ whole genome shotgun (WGS) entry which is preliminary data.</text>
</comment>
<reference evidence="3" key="1">
    <citation type="journal article" date="2019" name="Int. J. Syst. Evol. Microbiol.">
        <title>The Global Catalogue of Microorganisms (GCM) 10K type strain sequencing project: providing services to taxonomists for standard genome sequencing and annotation.</title>
        <authorList>
            <consortium name="The Broad Institute Genomics Platform"/>
            <consortium name="The Broad Institute Genome Sequencing Center for Infectious Disease"/>
            <person name="Wu L."/>
            <person name="Ma J."/>
        </authorList>
    </citation>
    <scope>NUCLEOTIDE SEQUENCE [LARGE SCALE GENOMIC DNA]</scope>
    <source>
        <strain evidence="3">JCM 18303</strain>
    </source>
</reference>
<dbReference type="SUPFAM" id="SSF53383">
    <property type="entry name" value="PLP-dependent transferases"/>
    <property type="match status" value="1"/>
</dbReference>
<keyword evidence="3" id="KW-1185">Reference proteome</keyword>
<protein>
    <submittedName>
        <fullName evidence="2">Cysteine desulfurase-like protein</fullName>
    </submittedName>
</protein>
<sequence length="409" mass="41883">MGFEVAAVRARFPALADGRAWLDGAAGTQVPESVIDAVTDVYRSGLGNQGAAFATSHRLGGLVADARRAVADLVGAPDPAGVVFGPSTTALTYRFAGALAAGWRPGDEVVLTELDHEANVGPWARAAERAGAVVRMAPLDRLSGTLRTETVAGLLNHRTRLVAVTAASNLLGTMPDVPAIAAAAREVGAVTYVDGAHHCPHAVVDLPALGADLYVTSAYKWYGPHLAAVVAREPGLLDGLAVDNLRPVTGTARFELGTNPFPALAGVAAAVDHLAGLVEGPGARRERLARSMAGVVRHERGLAGALLAGLRDVPGLSFLPGWEEPAGRRAPTVSFRLAGWSPAELAGELDRAGVNAWHGTAYALGAAEALGIAGSGGAVRASVNLYNDSSDVSRLVEAVRKCATGRGPG</sequence>
<dbReference type="Proteomes" id="UP001428817">
    <property type="component" value="Unassembled WGS sequence"/>
</dbReference>
<organism evidence="2 3">
    <name type="scientific">Pseudonocardia eucalypti</name>
    <dbReference type="NCBI Taxonomy" id="648755"/>
    <lineage>
        <taxon>Bacteria</taxon>
        <taxon>Bacillati</taxon>
        <taxon>Actinomycetota</taxon>
        <taxon>Actinomycetes</taxon>
        <taxon>Pseudonocardiales</taxon>
        <taxon>Pseudonocardiaceae</taxon>
        <taxon>Pseudonocardia</taxon>
    </lineage>
</organism>
<dbReference type="NCBIfam" id="TIGR01976">
    <property type="entry name" value="am_tr_V_VC1184"/>
    <property type="match status" value="1"/>
</dbReference>
<dbReference type="RefSeq" id="WP_185065134.1">
    <property type="nucleotide sequence ID" value="NZ_BAABJP010000051.1"/>
</dbReference>
<evidence type="ECO:0000313" key="2">
    <source>
        <dbReference type="EMBL" id="GAA5172154.1"/>
    </source>
</evidence>
<dbReference type="PANTHER" id="PTHR43586:SF21">
    <property type="entry name" value="PYRIDOXAL PHOSPHATE (PLP)-DEPENDENT ASPARTATE AMINOTRANSFERASE SUPERFAMILY"/>
    <property type="match status" value="1"/>
</dbReference>
<dbReference type="PANTHER" id="PTHR43586">
    <property type="entry name" value="CYSTEINE DESULFURASE"/>
    <property type="match status" value="1"/>
</dbReference>
<dbReference type="InterPro" id="IPR011340">
    <property type="entry name" value="Cys_dSase-rel"/>
</dbReference>
<dbReference type="InterPro" id="IPR000192">
    <property type="entry name" value="Aminotrans_V_dom"/>
</dbReference>
<gene>
    <name evidence="2" type="ORF">GCM10023321_71610</name>
</gene>
<feature type="domain" description="Aminotransferase class V" evidence="1">
    <location>
        <begin position="21"/>
        <end position="395"/>
    </location>
</feature>
<accession>A0ABP9R6K5</accession>
<dbReference type="EMBL" id="BAABJP010000051">
    <property type="protein sequence ID" value="GAA5172154.1"/>
    <property type="molecule type" value="Genomic_DNA"/>
</dbReference>